<dbReference type="Proteomes" id="UP000885779">
    <property type="component" value="Unassembled WGS sequence"/>
</dbReference>
<organism evidence="1">
    <name type="scientific">Caldithrix abyssi</name>
    <dbReference type="NCBI Taxonomy" id="187145"/>
    <lineage>
        <taxon>Bacteria</taxon>
        <taxon>Pseudomonadati</taxon>
        <taxon>Calditrichota</taxon>
        <taxon>Calditrichia</taxon>
        <taxon>Calditrichales</taxon>
        <taxon>Calditrichaceae</taxon>
        <taxon>Caldithrix</taxon>
    </lineage>
</organism>
<dbReference type="AlphaFoldDB" id="A0A7V4WUU8"/>
<evidence type="ECO:0000313" key="1">
    <source>
        <dbReference type="EMBL" id="HGY54797.1"/>
    </source>
</evidence>
<proteinExistence type="predicted"/>
<dbReference type="EMBL" id="DRQG01000032">
    <property type="protein sequence ID" value="HGY54797.1"/>
    <property type="molecule type" value="Genomic_DNA"/>
</dbReference>
<gene>
    <name evidence="1" type="ORF">ENK44_03760</name>
</gene>
<reference evidence="1" key="1">
    <citation type="journal article" date="2020" name="mSystems">
        <title>Genome- and Community-Level Interaction Insights into Carbon Utilization and Element Cycling Functions of Hydrothermarchaeota in Hydrothermal Sediment.</title>
        <authorList>
            <person name="Zhou Z."/>
            <person name="Liu Y."/>
            <person name="Xu W."/>
            <person name="Pan J."/>
            <person name="Luo Z.H."/>
            <person name="Li M."/>
        </authorList>
    </citation>
    <scope>NUCLEOTIDE SEQUENCE [LARGE SCALE GENOMIC DNA]</scope>
    <source>
        <strain evidence="1">HyVt-577</strain>
    </source>
</reference>
<comment type="caution">
    <text evidence="1">The sequence shown here is derived from an EMBL/GenBank/DDBJ whole genome shotgun (WGS) entry which is preliminary data.</text>
</comment>
<protein>
    <submittedName>
        <fullName evidence="1">Uncharacterized protein</fullName>
    </submittedName>
</protein>
<name>A0A7V4WUU8_CALAY</name>
<accession>A0A7V4WUU8</accession>
<sequence length="219" mass="24918">MHLANMIISDTRIIQKLTQLSSLIALSIILILSSCQSNKNSKSNKQINTTDSIENVKTGFVQESEFVEIDTLSVQDRKLEGGKFHSHIKLDFALANTQTKDTSQIKLVNTICAISVIPDTSWINKMQDEMGDDWNEVVSDNQYYEQLAIDTLEKLDIPTFFASRDKRFINFVKADKSNFMIDLTKMKDAWGLILFNGVDNPVLRSNTDIDSELKEIYNK</sequence>